<keyword evidence="12" id="KW-1185">Reference proteome</keyword>
<dbReference type="PANTHER" id="PTHR47870">
    <property type="entry name" value="CYTOCHROME C-TYPE BIOGENESIS PROTEIN CCMH"/>
    <property type="match status" value="1"/>
</dbReference>
<dbReference type="Gene3D" id="1.10.8.640">
    <property type="entry name" value="Cytochrome C biogenesis protein"/>
    <property type="match status" value="1"/>
</dbReference>
<gene>
    <name evidence="9" type="ORF">JHC10_00200</name>
    <name evidence="10" type="ORF">JHC11_04115</name>
</gene>
<evidence type="ECO:0000313" key="9">
    <source>
        <dbReference type="EMBL" id="MBJ7265354.1"/>
    </source>
</evidence>
<dbReference type="PANTHER" id="PTHR47870:SF1">
    <property type="entry name" value="CYTOCHROME C-TYPE BIOGENESIS PROTEIN CCMH"/>
    <property type="match status" value="1"/>
</dbReference>
<feature type="domain" description="CcmH/CycL/Ccl2/NrfF N-terminal" evidence="8">
    <location>
        <begin position="12"/>
        <end position="147"/>
    </location>
</feature>
<comment type="similarity">
    <text evidence="1 7">Belongs to the CcmH/CycL/Ccl2/NrfF family.</text>
</comment>
<evidence type="ECO:0000256" key="5">
    <source>
        <dbReference type="ARBA" id="ARBA00022748"/>
    </source>
</evidence>
<feature type="transmembrane region" description="Helical" evidence="7">
    <location>
        <begin position="107"/>
        <end position="126"/>
    </location>
</feature>
<dbReference type="InterPro" id="IPR005616">
    <property type="entry name" value="CcmH/CycL/Ccl2/NrfF_N"/>
</dbReference>
<evidence type="ECO:0000313" key="11">
    <source>
        <dbReference type="Proteomes" id="UP000621390"/>
    </source>
</evidence>
<evidence type="ECO:0000256" key="3">
    <source>
        <dbReference type="ARBA" id="ARBA00022723"/>
    </source>
</evidence>
<dbReference type="InterPro" id="IPR051263">
    <property type="entry name" value="C-type_cytochrome_biogenesis"/>
</dbReference>
<evidence type="ECO:0000256" key="4">
    <source>
        <dbReference type="ARBA" id="ARBA00022729"/>
    </source>
</evidence>
<dbReference type="AlphaFoldDB" id="A0A8I1GBU2"/>
<dbReference type="RefSeq" id="WP_199493066.1">
    <property type="nucleotide sequence ID" value="NZ_JAEMOO010000018.1"/>
</dbReference>
<keyword evidence="7" id="KW-0472">Membrane</keyword>
<accession>A0A8I1GBU2</accession>
<keyword evidence="4 7" id="KW-0732">Signal</keyword>
<keyword evidence="7" id="KW-0812">Transmembrane</keyword>
<evidence type="ECO:0000256" key="2">
    <source>
        <dbReference type="ARBA" id="ARBA00022617"/>
    </source>
</evidence>
<keyword evidence="7" id="KW-1133">Transmembrane helix</keyword>
<keyword evidence="5" id="KW-0201">Cytochrome c-type biogenesis</keyword>
<proteinExistence type="inferred from homology"/>
<evidence type="ECO:0000259" key="8">
    <source>
        <dbReference type="Pfam" id="PF03918"/>
    </source>
</evidence>
<evidence type="ECO:0000256" key="1">
    <source>
        <dbReference type="ARBA" id="ARBA00010342"/>
    </source>
</evidence>
<dbReference type="CDD" id="cd16378">
    <property type="entry name" value="CcmH_N"/>
    <property type="match status" value="1"/>
</dbReference>
<comment type="function">
    <text evidence="7">Possible subunit of a heme lyase.</text>
</comment>
<evidence type="ECO:0000313" key="12">
    <source>
        <dbReference type="Proteomes" id="UP000655994"/>
    </source>
</evidence>
<dbReference type="FunFam" id="1.10.8.640:FF:000001">
    <property type="entry name" value="Cytochrome c-type biogenesis protein"/>
    <property type="match status" value="1"/>
</dbReference>
<dbReference type="EMBL" id="JAEMOS010000001">
    <property type="protein sequence ID" value="MBJ7265354.1"/>
    <property type="molecule type" value="Genomic_DNA"/>
</dbReference>
<keyword evidence="6 7" id="KW-0408">Iron</keyword>
<feature type="signal peptide" evidence="7">
    <location>
        <begin position="1"/>
        <end position="21"/>
    </location>
</feature>
<keyword evidence="3 7" id="KW-0479">Metal-binding</keyword>
<protein>
    <recommendedName>
        <fullName evidence="7">Cytochrome c-type biogenesis protein</fullName>
    </recommendedName>
</protein>
<dbReference type="GO" id="GO:0005886">
    <property type="term" value="C:plasma membrane"/>
    <property type="evidence" value="ECO:0007669"/>
    <property type="project" value="TreeGrafter"/>
</dbReference>
<keyword evidence="2 7" id="KW-0349">Heme</keyword>
<name>A0A8I1GBU2_9GAMM</name>
<evidence type="ECO:0000313" key="10">
    <source>
        <dbReference type="EMBL" id="MBJ7315178.1"/>
    </source>
</evidence>
<evidence type="ECO:0000256" key="6">
    <source>
        <dbReference type="ARBA" id="ARBA00023004"/>
    </source>
</evidence>
<feature type="chain" id="PRO_5034905141" description="Cytochrome c-type biogenesis protein" evidence="7">
    <location>
        <begin position="22"/>
        <end position="153"/>
    </location>
</feature>
<sequence length="153" mass="17920">MIRTPLLALMTAFLMVSFVSAEDENTRQFENEQQHETYRQLIKELRCPKCQNQNIADSNAPLAEDMRDRTYQMLKEGKSREEIINFMIARYGDFVHYQPPFTKVTSILWWGPLLILIIGVGTAIALTRKKKAVAELTQDERERLEQLRKSRDE</sequence>
<organism evidence="10 11">
    <name type="scientific">Idiomarina abyssalis</name>
    <dbReference type="NCBI Taxonomy" id="86102"/>
    <lineage>
        <taxon>Bacteria</taxon>
        <taxon>Pseudomonadati</taxon>
        <taxon>Pseudomonadota</taxon>
        <taxon>Gammaproteobacteria</taxon>
        <taxon>Alteromonadales</taxon>
        <taxon>Idiomarinaceae</taxon>
        <taxon>Idiomarina</taxon>
    </lineage>
</organism>
<comment type="caution">
    <text evidence="10">The sequence shown here is derived from an EMBL/GenBank/DDBJ whole genome shotgun (WGS) entry which is preliminary data.</text>
</comment>
<reference evidence="10 12" key="1">
    <citation type="submission" date="2020-09" db="EMBL/GenBank/DDBJ databases">
        <title>Draft Genomes of Bacterial Isolates from North Pond Shallow Sediments.</title>
        <authorList>
            <person name="Kiel Reese B."/>
            <person name="Mullis M."/>
            <person name="Weisend R.E."/>
        </authorList>
    </citation>
    <scope>NUCLEOTIDE SEQUENCE</scope>
    <source>
        <strain evidence="10">KJE-2</strain>
        <strain evidence="9 12">KJE-3</strain>
    </source>
</reference>
<dbReference type="EMBL" id="JAEMOP010000002">
    <property type="protein sequence ID" value="MBJ7315178.1"/>
    <property type="molecule type" value="Genomic_DNA"/>
</dbReference>
<dbReference type="Pfam" id="PF03918">
    <property type="entry name" value="CcmH"/>
    <property type="match status" value="1"/>
</dbReference>
<evidence type="ECO:0000256" key="7">
    <source>
        <dbReference type="RuleBase" id="RU364112"/>
    </source>
</evidence>
<dbReference type="InterPro" id="IPR038297">
    <property type="entry name" value="CcmH/CycL/NrfF/Ccl2_sf"/>
</dbReference>
<dbReference type="Proteomes" id="UP000621390">
    <property type="component" value="Unassembled WGS sequence"/>
</dbReference>
<dbReference type="GO" id="GO:0046872">
    <property type="term" value="F:metal ion binding"/>
    <property type="evidence" value="ECO:0007669"/>
    <property type="project" value="UniProtKB-KW"/>
</dbReference>
<dbReference type="Proteomes" id="UP000655994">
    <property type="component" value="Unassembled WGS sequence"/>
</dbReference>
<dbReference type="GO" id="GO:0017004">
    <property type="term" value="P:cytochrome complex assembly"/>
    <property type="evidence" value="ECO:0007669"/>
    <property type="project" value="UniProtKB-KW"/>
</dbReference>